<dbReference type="Pfam" id="PF04237">
    <property type="entry name" value="YjbR"/>
    <property type="match status" value="1"/>
</dbReference>
<dbReference type="PANTHER" id="PTHR35145">
    <property type="entry name" value="CYTOPLASMIC PROTEIN-RELATED"/>
    <property type="match status" value="1"/>
</dbReference>
<dbReference type="Proteomes" id="UP000253606">
    <property type="component" value="Chromosome"/>
</dbReference>
<evidence type="ECO:0000256" key="1">
    <source>
        <dbReference type="SAM" id="MobiDB-lite"/>
    </source>
</evidence>
<evidence type="ECO:0000313" key="3">
    <source>
        <dbReference type="Proteomes" id="UP000253606"/>
    </source>
</evidence>
<protein>
    <recommendedName>
        <fullName evidence="4">MmcQ/YjbR family DNA-binding protein</fullName>
    </recommendedName>
</protein>
<dbReference type="SUPFAM" id="SSF142906">
    <property type="entry name" value="YjbR-like"/>
    <property type="match status" value="1"/>
</dbReference>
<feature type="compositionally biased region" description="Basic residues" evidence="1">
    <location>
        <begin position="168"/>
        <end position="181"/>
    </location>
</feature>
<evidence type="ECO:0008006" key="4">
    <source>
        <dbReference type="Google" id="ProtNLM"/>
    </source>
</evidence>
<organism evidence="2 3">
    <name type="scientific">Acidisarcina polymorpha</name>
    <dbReference type="NCBI Taxonomy" id="2211140"/>
    <lineage>
        <taxon>Bacteria</taxon>
        <taxon>Pseudomonadati</taxon>
        <taxon>Acidobacteriota</taxon>
        <taxon>Terriglobia</taxon>
        <taxon>Terriglobales</taxon>
        <taxon>Acidobacteriaceae</taxon>
        <taxon>Acidisarcina</taxon>
    </lineage>
</organism>
<evidence type="ECO:0000313" key="2">
    <source>
        <dbReference type="EMBL" id="AXC13097.1"/>
    </source>
</evidence>
<dbReference type="InterPro" id="IPR058532">
    <property type="entry name" value="YjbR/MT2646/Rv2570-like"/>
</dbReference>
<reference evidence="2 3" key="1">
    <citation type="journal article" date="2018" name="Front. Microbiol.">
        <title>Hydrolytic Capabilities as a Key to Environmental Success: Chitinolytic and Cellulolytic Acidobacteria From Acidic Sub-arctic Soils and Boreal Peatlands.</title>
        <authorList>
            <person name="Belova S.E."/>
            <person name="Ravin N.V."/>
            <person name="Pankratov T.A."/>
            <person name="Rakitin A.L."/>
            <person name="Ivanova A.A."/>
            <person name="Beletsky A.V."/>
            <person name="Mardanov A.V."/>
            <person name="Sinninghe Damste J.S."/>
            <person name="Dedysh S.N."/>
        </authorList>
    </citation>
    <scope>NUCLEOTIDE SEQUENCE [LARGE SCALE GENOMIC DNA]</scope>
    <source>
        <strain evidence="2 3">SBC82</strain>
    </source>
</reference>
<name>A0A2Z5G353_9BACT</name>
<dbReference type="Gene3D" id="3.90.1150.30">
    <property type="match status" value="1"/>
</dbReference>
<proteinExistence type="predicted"/>
<dbReference type="PANTHER" id="PTHR35145:SF1">
    <property type="entry name" value="CYTOPLASMIC PROTEIN"/>
    <property type="match status" value="1"/>
</dbReference>
<dbReference type="AlphaFoldDB" id="A0A2Z5G353"/>
<dbReference type="OrthoDB" id="9789813at2"/>
<accession>A0A2Z5G353</accession>
<feature type="region of interest" description="Disordered" evidence="1">
    <location>
        <begin position="150"/>
        <end position="181"/>
    </location>
</feature>
<sequence>MDAERIRDFLRKLPHVQETVQWGNNLVFWVGDKVVGGKMFTVVNLDEDGQAVISFSAGPERYHELLENEGVIPAPYLARIHWVALERWHALSANELLDLLKDARDLTYRKLPKRTKDLLALSPAALQEAVQERRKLLAARANEQAAAKAAAKYAQEAAGKTEAGRKAQAAKKAVKKASRRR</sequence>
<dbReference type="InterPro" id="IPR007351">
    <property type="entry name" value="YjbR"/>
</dbReference>
<keyword evidence="3" id="KW-1185">Reference proteome</keyword>
<dbReference type="InterPro" id="IPR038056">
    <property type="entry name" value="YjbR-like_sf"/>
</dbReference>
<dbReference type="KEGG" id="abas:ACPOL_3818"/>
<gene>
    <name evidence="2" type="ORF">ACPOL_3818</name>
</gene>
<dbReference type="EMBL" id="CP030840">
    <property type="protein sequence ID" value="AXC13097.1"/>
    <property type="molecule type" value="Genomic_DNA"/>
</dbReference>
<dbReference type="RefSeq" id="WP_114208174.1">
    <property type="nucleotide sequence ID" value="NZ_CP030840.1"/>
</dbReference>